<dbReference type="Pfam" id="PF09739">
    <property type="entry name" value="MCM_bind"/>
    <property type="match status" value="1"/>
</dbReference>
<feature type="coiled-coil region" evidence="1">
    <location>
        <begin position="119"/>
        <end position="146"/>
    </location>
</feature>
<organism evidence="3 4">
    <name type="scientific">Ranitomeya imitator</name>
    <name type="common">mimic poison frog</name>
    <dbReference type="NCBI Taxonomy" id="111125"/>
    <lineage>
        <taxon>Eukaryota</taxon>
        <taxon>Metazoa</taxon>
        <taxon>Chordata</taxon>
        <taxon>Craniata</taxon>
        <taxon>Vertebrata</taxon>
        <taxon>Euteleostomi</taxon>
        <taxon>Amphibia</taxon>
        <taxon>Batrachia</taxon>
        <taxon>Anura</taxon>
        <taxon>Neobatrachia</taxon>
        <taxon>Hyloidea</taxon>
        <taxon>Dendrobatidae</taxon>
        <taxon>Dendrobatinae</taxon>
        <taxon>Ranitomeya</taxon>
    </lineage>
</organism>
<keyword evidence="1" id="KW-0175">Coiled coil</keyword>
<feature type="region of interest" description="Disordered" evidence="2">
    <location>
        <begin position="1"/>
        <end position="51"/>
    </location>
</feature>
<accession>A0ABN9KUY8</accession>
<dbReference type="InterPro" id="IPR019140">
    <property type="entry name" value="MCM_complex-bd"/>
</dbReference>
<feature type="compositionally biased region" description="Basic and acidic residues" evidence="2">
    <location>
        <begin position="40"/>
        <end position="51"/>
    </location>
</feature>
<comment type="caution">
    <text evidence="3">The sequence shown here is derived from an EMBL/GenBank/DDBJ whole genome shotgun (WGS) entry which is preliminary data.</text>
</comment>
<dbReference type="InterPro" id="IPR004244">
    <property type="entry name" value="Transposase_22"/>
</dbReference>
<dbReference type="Proteomes" id="UP001176940">
    <property type="component" value="Unassembled WGS sequence"/>
</dbReference>
<gene>
    <name evidence="3" type="ORF">RIMI_LOCUS2417798</name>
</gene>
<keyword evidence="4" id="KW-1185">Reference proteome</keyword>
<evidence type="ECO:0000313" key="4">
    <source>
        <dbReference type="Proteomes" id="UP001176940"/>
    </source>
</evidence>
<dbReference type="Gene3D" id="3.30.70.1820">
    <property type="entry name" value="L1 transposable element, RRM domain"/>
    <property type="match status" value="1"/>
</dbReference>
<dbReference type="Gene3D" id="1.20.5.2280">
    <property type="match status" value="1"/>
</dbReference>
<dbReference type="EMBL" id="CAUEEQ010003359">
    <property type="protein sequence ID" value="CAJ0925091.1"/>
    <property type="molecule type" value="Genomic_DNA"/>
</dbReference>
<reference evidence="3" key="1">
    <citation type="submission" date="2023-07" db="EMBL/GenBank/DDBJ databases">
        <authorList>
            <person name="Stuckert A."/>
        </authorList>
    </citation>
    <scope>NUCLEOTIDE SEQUENCE</scope>
</reference>
<evidence type="ECO:0000313" key="3">
    <source>
        <dbReference type="EMBL" id="CAJ0925091.1"/>
    </source>
</evidence>
<name>A0ABN9KUY8_9NEOB</name>
<evidence type="ECO:0000256" key="1">
    <source>
        <dbReference type="SAM" id="Coils"/>
    </source>
</evidence>
<protein>
    <submittedName>
        <fullName evidence="3">Uncharacterized protein</fullName>
    </submittedName>
</protein>
<proteinExistence type="predicted"/>
<feature type="compositionally biased region" description="Basic and acidic residues" evidence="2">
    <location>
        <begin position="11"/>
        <end position="23"/>
    </location>
</feature>
<sequence length="492" mass="55810">MQHPRGAAAAEKLKKYAKDDPPDNVRNLRNNPAPSQRKGRPSDGNEERGEDELTLKQASEQLMQAISLTRSSLTEKIEDVHTEVGRLRHDMQAMRGRISEVETRVSHIEDTITPMEAKLNKAAGSVNAWKQKADDLENRLRRNNIRIIGLPERSEGQQPEQFLEEWLKSTLGDGFSSTFSVERAHRVPTRPLPPGAPPRPFLARLLNCRDRDTILRLARQRGLIKFDNATISIFPDFSMELQKQRARFMDVKKQLREENIVYSMLYPARLRIVYKGSSLFFTDPAEAIEWLRSRSYFELGNQASTLLAFLVRQHNTSNTILQIRASDGSLVSSTDKILQSFYDYYISLYKSKSGFDIDECLDYLSDITFPLLSPSQRALMEAEFTLEEVEHAIADMATGKAPGPDGFPIEFYRKYRDKLAPILLKRPKRGGGAALPDFYLYYLAGQAKMISVSSFMSELPSVRCELLGFLTHALMGDSLAAQYLVLHLISTV</sequence>
<evidence type="ECO:0000256" key="2">
    <source>
        <dbReference type="SAM" id="MobiDB-lite"/>
    </source>
</evidence>
<dbReference type="PANTHER" id="PTHR11505">
    <property type="entry name" value="L1 TRANSPOSABLE ELEMENT-RELATED"/>
    <property type="match status" value="1"/>
</dbReference>